<dbReference type="Pfam" id="PF00098">
    <property type="entry name" value="zf-CCHC"/>
    <property type="match status" value="1"/>
</dbReference>
<keyword evidence="1" id="KW-0862">Zinc</keyword>
<dbReference type="SMART" id="SM00343">
    <property type="entry name" value="ZnF_C2HC"/>
    <property type="match status" value="1"/>
</dbReference>
<dbReference type="PROSITE" id="PS50158">
    <property type="entry name" value="ZF_CCHC"/>
    <property type="match status" value="1"/>
</dbReference>
<organism evidence="4">
    <name type="scientific">Sesamum calycinum</name>
    <dbReference type="NCBI Taxonomy" id="2727403"/>
    <lineage>
        <taxon>Eukaryota</taxon>
        <taxon>Viridiplantae</taxon>
        <taxon>Streptophyta</taxon>
        <taxon>Embryophyta</taxon>
        <taxon>Tracheophyta</taxon>
        <taxon>Spermatophyta</taxon>
        <taxon>Magnoliopsida</taxon>
        <taxon>eudicotyledons</taxon>
        <taxon>Gunneridae</taxon>
        <taxon>Pentapetalae</taxon>
        <taxon>asterids</taxon>
        <taxon>lamiids</taxon>
        <taxon>Lamiales</taxon>
        <taxon>Pedaliaceae</taxon>
        <taxon>Sesamum</taxon>
    </lineage>
</organism>
<keyword evidence="1" id="KW-0863">Zinc-finger</keyword>
<sequence>MASQGARADPVTSMHESGESVEGLVAPASAGGVEIGQEGVGADTPLPPGGAPVAELPPAYVQIFQIAFQAQAQVQAQLLAQAQAPTPAPAPVVLTIDRNYERIREMGATEFEGILDPEVAERWWEKIEDVMNLVGCTPENRLKYIVSLFVRNVLIWWRSLKRAYELREITWAEFQREFDDKYRPTMYRDKKRMEFLNLVQGDEQIVAEYELRFAALAKYALEAVATQEDRCYRFEQGLRPEIKRGLAVRIINFKTLVESVVRMEEAVIEDKKKGEEKRKSMYTVGSQVGGVGQGYSRGTTSTPNCSICGRRHLGQCWGPGAIPKTCYDCGGRGHMSRDCPSQTMSLVGSAGSGTRSQSSVGSSGRGTDRGRGMGRGKGIGNGDCNHPVSVGMRGSGAKVTQGQTQARIYNMTKEEAPTSNHVISGTILLFDVEAYVLIDPSSTHSYISSELASKIPGKNSPLGYNLMVYLPVGGGVVVNSVRKGV</sequence>
<proteinExistence type="predicted"/>
<gene>
    <name evidence="4" type="ORF">Scaly_1511100</name>
</gene>
<feature type="domain" description="CCHC-type" evidence="3">
    <location>
        <begin position="326"/>
        <end position="341"/>
    </location>
</feature>
<reference evidence="4" key="2">
    <citation type="journal article" date="2024" name="Plant">
        <title>Genomic evolution and insights into agronomic trait innovations of Sesamum species.</title>
        <authorList>
            <person name="Miao H."/>
            <person name="Wang L."/>
            <person name="Qu L."/>
            <person name="Liu H."/>
            <person name="Sun Y."/>
            <person name="Le M."/>
            <person name="Wang Q."/>
            <person name="Wei S."/>
            <person name="Zheng Y."/>
            <person name="Lin W."/>
            <person name="Duan Y."/>
            <person name="Cao H."/>
            <person name="Xiong S."/>
            <person name="Wang X."/>
            <person name="Wei L."/>
            <person name="Li C."/>
            <person name="Ma Q."/>
            <person name="Ju M."/>
            <person name="Zhao R."/>
            <person name="Li G."/>
            <person name="Mu C."/>
            <person name="Tian Q."/>
            <person name="Mei H."/>
            <person name="Zhang T."/>
            <person name="Gao T."/>
            <person name="Zhang H."/>
        </authorList>
    </citation>
    <scope>NUCLEOTIDE SEQUENCE</scope>
    <source>
        <strain evidence="4">KEN8</strain>
    </source>
</reference>
<dbReference type="GO" id="GO:0008270">
    <property type="term" value="F:zinc ion binding"/>
    <property type="evidence" value="ECO:0007669"/>
    <property type="project" value="UniProtKB-KW"/>
</dbReference>
<dbReference type="PANTHER" id="PTHR34482">
    <property type="entry name" value="DNA DAMAGE-INDUCIBLE PROTEIN 1-LIKE"/>
    <property type="match status" value="1"/>
</dbReference>
<protein>
    <recommendedName>
        <fullName evidence="3">CCHC-type domain-containing protein</fullName>
    </recommendedName>
</protein>
<dbReference type="GO" id="GO:0003676">
    <property type="term" value="F:nucleic acid binding"/>
    <property type="evidence" value="ECO:0007669"/>
    <property type="project" value="InterPro"/>
</dbReference>
<dbReference type="InterPro" id="IPR001878">
    <property type="entry name" value="Znf_CCHC"/>
</dbReference>
<dbReference type="InterPro" id="IPR005162">
    <property type="entry name" value="Retrotrans_gag_dom"/>
</dbReference>
<feature type="region of interest" description="Disordered" evidence="2">
    <location>
        <begin position="344"/>
        <end position="383"/>
    </location>
</feature>
<evidence type="ECO:0000256" key="1">
    <source>
        <dbReference type="PROSITE-ProRule" id="PRU00047"/>
    </source>
</evidence>
<feature type="region of interest" description="Disordered" evidence="2">
    <location>
        <begin position="1"/>
        <end position="21"/>
    </location>
</feature>
<feature type="compositionally biased region" description="Low complexity" evidence="2">
    <location>
        <begin position="352"/>
        <end position="362"/>
    </location>
</feature>
<dbReference type="PANTHER" id="PTHR34482:SF36">
    <property type="entry name" value="RETROTRANSPOSON GAG DOMAIN-CONTAINING PROTEIN"/>
    <property type="match status" value="1"/>
</dbReference>
<dbReference type="AlphaFoldDB" id="A0AAW2PTE9"/>
<reference evidence="4" key="1">
    <citation type="submission" date="2020-06" db="EMBL/GenBank/DDBJ databases">
        <authorList>
            <person name="Li T."/>
            <person name="Hu X."/>
            <person name="Zhang T."/>
            <person name="Song X."/>
            <person name="Zhang H."/>
            <person name="Dai N."/>
            <person name="Sheng W."/>
            <person name="Hou X."/>
            <person name="Wei L."/>
        </authorList>
    </citation>
    <scope>NUCLEOTIDE SEQUENCE</scope>
    <source>
        <strain evidence="4">KEN8</strain>
        <tissue evidence="4">Leaf</tissue>
    </source>
</reference>
<name>A0AAW2PTE9_9LAMI</name>
<dbReference type="Gene3D" id="4.10.60.10">
    <property type="entry name" value="Zinc finger, CCHC-type"/>
    <property type="match status" value="1"/>
</dbReference>
<evidence type="ECO:0000256" key="2">
    <source>
        <dbReference type="SAM" id="MobiDB-lite"/>
    </source>
</evidence>
<evidence type="ECO:0000313" key="4">
    <source>
        <dbReference type="EMBL" id="KAL0358254.1"/>
    </source>
</evidence>
<dbReference type="Pfam" id="PF03732">
    <property type="entry name" value="Retrotrans_gag"/>
    <property type="match status" value="1"/>
</dbReference>
<evidence type="ECO:0000259" key="3">
    <source>
        <dbReference type="PROSITE" id="PS50158"/>
    </source>
</evidence>
<dbReference type="EMBL" id="JACGWM010000008">
    <property type="protein sequence ID" value="KAL0358254.1"/>
    <property type="molecule type" value="Genomic_DNA"/>
</dbReference>
<comment type="caution">
    <text evidence="4">The sequence shown here is derived from an EMBL/GenBank/DDBJ whole genome shotgun (WGS) entry which is preliminary data.</text>
</comment>
<accession>A0AAW2PTE9</accession>
<keyword evidence="1" id="KW-0479">Metal-binding</keyword>
<dbReference type="Pfam" id="PF08284">
    <property type="entry name" value="RVP_2"/>
    <property type="match status" value="1"/>
</dbReference>